<name>A0AAF0ZZD2_SOLVR</name>
<gene>
    <name evidence="1" type="ORF">MTR67_050596</name>
</gene>
<evidence type="ECO:0000313" key="2">
    <source>
        <dbReference type="Proteomes" id="UP001234989"/>
    </source>
</evidence>
<dbReference type="EMBL" id="CP133623">
    <property type="protein sequence ID" value="WMV57211.1"/>
    <property type="molecule type" value="Genomic_DNA"/>
</dbReference>
<feature type="non-terminal residue" evidence="1">
    <location>
        <position position="1"/>
    </location>
</feature>
<dbReference type="Proteomes" id="UP001234989">
    <property type="component" value="Chromosome 12"/>
</dbReference>
<accession>A0AAF0ZZD2</accession>
<protein>
    <submittedName>
        <fullName evidence="1">Uncharacterized protein</fullName>
    </submittedName>
</protein>
<reference evidence="1" key="1">
    <citation type="submission" date="2023-08" db="EMBL/GenBank/DDBJ databases">
        <title>A de novo genome assembly of Solanum verrucosum Schlechtendal, a Mexican diploid species geographically isolated from the other diploid A-genome species in potato relatives.</title>
        <authorList>
            <person name="Hosaka K."/>
        </authorList>
    </citation>
    <scope>NUCLEOTIDE SEQUENCE</scope>
    <source>
        <tissue evidence="1">Young leaves</tissue>
    </source>
</reference>
<dbReference type="AlphaFoldDB" id="A0AAF0ZZD2"/>
<evidence type="ECO:0000313" key="1">
    <source>
        <dbReference type="EMBL" id="WMV57211.1"/>
    </source>
</evidence>
<proteinExistence type="predicted"/>
<organism evidence="1 2">
    <name type="scientific">Solanum verrucosum</name>
    <dbReference type="NCBI Taxonomy" id="315347"/>
    <lineage>
        <taxon>Eukaryota</taxon>
        <taxon>Viridiplantae</taxon>
        <taxon>Streptophyta</taxon>
        <taxon>Embryophyta</taxon>
        <taxon>Tracheophyta</taxon>
        <taxon>Spermatophyta</taxon>
        <taxon>Magnoliopsida</taxon>
        <taxon>eudicotyledons</taxon>
        <taxon>Gunneridae</taxon>
        <taxon>Pentapetalae</taxon>
        <taxon>asterids</taxon>
        <taxon>lamiids</taxon>
        <taxon>Solanales</taxon>
        <taxon>Solanaceae</taxon>
        <taxon>Solanoideae</taxon>
        <taxon>Solaneae</taxon>
        <taxon>Solanum</taxon>
    </lineage>
</organism>
<keyword evidence="2" id="KW-1185">Reference proteome</keyword>
<sequence length="338" mass="37041">FRSQNSDAPKKKNEKTLQTSVDLDFLQSSLKPSNDYPYVLSLPNPFGFNQHDIDSSSRSISNPAPELTLTVGHNLPSKGDIANPFGFNQHDIDSSSRSISNFAPELTLTVGQNLPSKGDIANPFGFNQHDIDSSSRSISNPTPELTLTVGQNLPSEGDIANPFGFNQHDIDSSSRSISNSAPELTLTVGQNLPSKGDIANSNNWVVIPSRGSLRTCSPRANYPRGRMSGLMHELSARREVVEGENMQYPNIPPWRTIQVTSNLMLNQQAMFSASSIQAPLNPFVVNQRAMFSTSRPVFNPAPQLSFTMSHNLPPTVYNINTNRPAIPSIRNPRGRGSR</sequence>